<proteinExistence type="inferred from homology"/>
<comment type="similarity">
    <text evidence="1">Belongs to the complex I 51 kDa subunit family.</text>
</comment>
<evidence type="ECO:0000313" key="7">
    <source>
        <dbReference type="EMBL" id="CAI8036441.1"/>
    </source>
</evidence>
<gene>
    <name evidence="7" type="ORF">GBAR_LOCUS20419</name>
</gene>
<accession>A0AA35SX85</accession>
<dbReference type="GO" id="GO:0051539">
    <property type="term" value="F:4 iron, 4 sulfur cluster binding"/>
    <property type="evidence" value="ECO:0007669"/>
    <property type="project" value="UniProtKB-KW"/>
</dbReference>
<keyword evidence="8" id="KW-1185">Reference proteome</keyword>
<evidence type="ECO:0000313" key="8">
    <source>
        <dbReference type="Proteomes" id="UP001174909"/>
    </source>
</evidence>
<name>A0AA35SX85_GEOBA</name>
<dbReference type="EMBL" id="CASHTH010002870">
    <property type="protein sequence ID" value="CAI8036441.1"/>
    <property type="molecule type" value="Genomic_DNA"/>
</dbReference>
<evidence type="ECO:0000256" key="1">
    <source>
        <dbReference type="ARBA" id="ARBA00007523"/>
    </source>
</evidence>
<dbReference type="SUPFAM" id="SSF140490">
    <property type="entry name" value="Nqo1C-terminal domain-like"/>
    <property type="match status" value="1"/>
</dbReference>
<dbReference type="Pfam" id="PF01512">
    <property type="entry name" value="Complex1_51K"/>
    <property type="match status" value="1"/>
</dbReference>
<dbReference type="SUPFAM" id="SSF142984">
    <property type="entry name" value="Nqo1 middle domain-like"/>
    <property type="match status" value="1"/>
</dbReference>
<evidence type="ECO:0000256" key="3">
    <source>
        <dbReference type="ARBA" id="ARBA00022723"/>
    </source>
</evidence>
<evidence type="ECO:0000256" key="5">
    <source>
        <dbReference type="ARBA" id="ARBA00023014"/>
    </source>
</evidence>
<keyword evidence="5" id="KW-0411">Iron-sulfur</keyword>
<dbReference type="Pfam" id="PF10589">
    <property type="entry name" value="NADH_4Fe-4S"/>
    <property type="match status" value="1"/>
</dbReference>
<dbReference type="PANTHER" id="PTHR43578:SF3">
    <property type="entry name" value="NADH-QUINONE OXIDOREDUCTASE SUBUNIT F"/>
    <property type="match status" value="1"/>
</dbReference>
<organism evidence="7 8">
    <name type="scientific">Geodia barretti</name>
    <name type="common">Barrett's horny sponge</name>
    <dbReference type="NCBI Taxonomy" id="519541"/>
    <lineage>
        <taxon>Eukaryota</taxon>
        <taxon>Metazoa</taxon>
        <taxon>Porifera</taxon>
        <taxon>Demospongiae</taxon>
        <taxon>Heteroscleromorpha</taxon>
        <taxon>Tetractinellida</taxon>
        <taxon>Astrophorina</taxon>
        <taxon>Geodiidae</taxon>
        <taxon>Geodia</taxon>
    </lineage>
</organism>
<reference evidence="7" key="1">
    <citation type="submission" date="2023-03" db="EMBL/GenBank/DDBJ databases">
        <authorList>
            <person name="Steffen K."/>
            <person name="Cardenas P."/>
        </authorList>
    </citation>
    <scope>NUCLEOTIDE SEQUENCE</scope>
</reference>
<dbReference type="FunFam" id="3.40.50.11540:FF:000001">
    <property type="entry name" value="NADH dehydrogenase [ubiquinone] flavoprotein 1, mitochondrial"/>
    <property type="match status" value="1"/>
</dbReference>
<dbReference type="GO" id="GO:0008137">
    <property type="term" value="F:NADH dehydrogenase (ubiquinone) activity"/>
    <property type="evidence" value="ECO:0007669"/>
    <property type="project" value="InterPro"/>
</dbReference>
<dbReference type="InterPro" id="IPR037207">
    <property type="entry name" value="Nuop51_4Fe4S-bd_sf"/>
</dbReference>
<comment type="caution">
    <text evidence="7">The sequence shown here is derived from an EMBL/GenBank/DDBJ whole genome shotgun (WGS) entry which is preliminary data.</text>
</comment>
<sequence length="438" mass="46926">MALQQRVALRNAGHIDPSDLYQYVANGGYSALNKALTEMTAEDTLGEVRTSGLRGRGGAAFPAGVKWGFLAGNPDPNKYILCNCEEGDPGAFNDRGIMESDPATVVEGITIAGYACNANRGYIFIRHGHNQPIDRTRAVIEQAYDLGLLGQNILGTDFSFDLEVALTGDSYVSGEETALMEAIEGKRSMPRYRPPFPAQVGVFGRPSNINNVKTLAYVPEIVARGGAWFAGIGINGSSGTAILCLSGDITYTGLIEVPLGMTLRQILFDMAGGVPNGKAMKVLQTGGPLGGVLSASDANLDLVLDFDVFRAAGAILGSGGIIVADEDTCVVDLTRNLIAFCQYESCGKCFPCRMGMSHLLEVLERISNLEGTEEDLSLMRNIGENMQAGSLCGHGQLGFNPVSSALRYFGHEFDAHIREKRHTGDCPDQVFSPRLTRR</sequence>
<dbReference type="InterPro" id="IPR011538">
    <property type="entry name" value="Nuo51_FMN-bd"/>
</dbReference>
<dbReference type="InterPro" id="IPR001949">
    <property type="entry name" value="NADH-UbQ_OxRdtase_51kDa_CS"/>
</dbReference>
<dbReference type="AlphaFoldDB" id="A0AA35SX85"/>
<dbReference type="Gene3D" id="3.40.50.11540">
    <property type="entry name" value="NADH-ubiquinone oxidoreductase 51kDa subunit"/>
    <property type="match status" value="1"/>
</dbReference>
<dbReference type="GO" id="GO:0010181">
    <property type="term" value="F:FMN binding"/>
    <property type="evidence" value="ECO:0007669"/>
    <property type="project" value="InterPro"/>
</dbReference>
<evidence type="ECO:0000256" key="4">
    <source>
        <dbReference type="ARBA" id="ARBA00023004"/>
    </source>
</evidence>
<dbReference type="SMART" id="SM00928">
    <property type="entry name" value="NADH_4Fe-4S"/>
    <property type="match status" value="1"/>
</dbReference>
<dbReference type="InterPro" id="IPR037225">
    <property type="entry name" value="Nuo51_FMN-bd_sf"/>
</dbReference>
<dbReference type="Proteomes" id="UP001174909">
    <property type="component" value="Unassembled WGS sequence"/>
</dbReference>
<protein>
    <submittedName>
        <fullName evidence="7">NADP-reducing hydrogenase subunit HndC</fullName>
    </submittedName>
</protein>
<keyword evidence="4" id="KW-0408">Iron</keyword>
<feature type="domain" description="NADH-ubiquinone oxidoreductase 51kDa subunit iron-sulphur binding" evidence="6">
    <location>
        <begin position="331"/>
        <end position="376"/>
    </location>
</feature>
<keyword evidence="3" id="KW-0479">Metal-binding</keyword>
<dbReference type="InterPro" id="IPR019575">
    <property type="entry name" value="Nuop51_4Fe4S-bd"/>
</dbReference>
<dbReference type="SUPFAM" id="SSF142019">
    <property type="entry name" value="Nqo1 FMN-binding domain-like"/>
    <property type="match status" value="1"/>
</dbReference>
<dbReference type="Gene3D" id="1.20.1440.230">
    <property type="entry name" value="NADH-ubiquinone oxidoreductase 51kDa subunit, iron-sulphur binding domain"/>
    <property type="match status" value="1"/>
</dbReference>
<keyword evidence="2" id="KW-0004">4Fe-4S</keyword>
<dbReference type="Gene3D" id="3.10.20.600">
    <property type="match status" value="1"/>
</dbReference>
<evidence type="ECO:0000259" key="6">
    <source>
        <dbReference type="SMART" id="SM00928"/>
    </source>
</evidence>
<dbReference type="PANTHER" id="PTHR43578">
    <property type="entry name" value="NADH-QUINONE OXIDOREDUCTASE SUBUNIT F"/>
    <property type="match status" value="1"/>
</dbReference>
<dbReference type="GO" id="GO:0046872">
    <property type="term" value="F:metal ion binding"/>
    <property type="evidence" value="ECO:0007669"/>
    <property type="project" value="UniProtKB-KW"/>
</dbReference>
<dbReference type="Gene3D" id="6.10.250.1450">
    <property type="match status" value="1"/>
</dbReference>
<dbReference type="PROSITE" id="PS00645">
    <property type="entry name" value="COMPLEX1_51K_2"/>
    <property type="match status" value="1"/>
</dbReference>
<evidence type="ECO:0000256" key="2">
    <source>
        <dbReference type="ARBA" id="ARBA00022485"/>
    </source>
</evidence>